<dbReference type="eggNOG" id="COG0748">
    <property type="taxonomic scope" value="Bacteria"/>
</dbReference>
<dbReference type="AlphaFoldDB" id="Q5YWH2"/>
<organism evidence="3 4">
    <name type="scientific">Nocardia farcinica (strain IFM 10152)</name>
    <dbReference type="NCBI Taxonomy" id="247156"/>
    <lineage>
        <taxon>Bacteria</taxon>
        <taxon>Bacillati</taxon>
        <taxon>Actinomycetota</taxon>
        <taxon>Actinomycetes</taxon>
        <taxon>Mycobacteriales</taxon>
        <taxon>Nocardiaceae</taxon>
        <taxon>Nocardia</taxon>
    </lineage>
</organism>
<dbReference type="EMBL" id="AP006618">
    <property type="protein sequence ID" value="BAD57469.1"/>
    <property type="molecule type" value="Genomic_DNA"/>
</dbReference>
<dbReference type="Gene3D" id="2.30.110.10">
    <property type="entry name" value="Electron Transport, Fmn-binding Protein, Chain A"/>
    <property type="match status" value="1"/>
</dbReference>
<dbReference type="NCBIfam" id="TIGR00026">
    <property type="entry name" value="hi_GC_TIGR00026"/>
    <property type="match status" value="1"/>
</dbReference>
<dbReference type="InterPro" id="IPR004378">
    <property type="entry name" value="F420H2_quin_Rdtase"/>
</dbReference>
<evidence type="ECO:0000313" key="4">
    <source>
        <dbReference type="Proteomes" id="UP000006820"/>
    </source>
</evidence>
<dbReference type="SUPFAM" id="SSF50475">
    <property type="entry name" value="FMN-binding split barrel"/>
    <property type="match status" value="1"/>
</dbReference>
<name>Q5YWH2_NOCFA</name>
<gene>
    <name evidence="3" type="ordered locus">NFA_26220</name>
</gene>
<evidence type="ECO:0000313" key="3">
    <source>
        <dbReference type="EMBL" id="BAD57469.1"/>
    </source>
</evidence>
<sequence>MMLPIPVGAPRHTGRPDRARMADMAANPLPVLARYLARQRWVMRTAPLVVRLERLVRRLTRGRYGVLDLAGLPSLELTVAGRKTGRPRTTALLYVPYGADHLVVGSNWGSAKHPVWSANLRAADRAVVHRRGERYPVRVVELTGPERKEAWAAAVRFWPGYLMECELSGGREFRMFVLQRVRE</sequence>
<dbReference type="PANTHER" id="PTHR39428:SF1">
    <property type="entry name" value="F420H(2)-DEPENDENT QUINONE REDUCTASE RV1261C"/>
    <property type="match status" value="1"/>
</dbReference>
<dbReference type="GO" id="GO:0005886">
    <property type="term" value="C:plasma membrane"/>
    <property type="evidence" value="ECO:0007669"/>
    <property type="project" value="TreeGrafter"/>
</dbReference>
<reference evidence="3 4" key="1">
    <citation type="journal article" date="2004" name="Proc. Natl. Acad. Sci. U.S.A.">
        <title>The complete genomic sequence of Nocardia farcinica IFM 10152.</title>
        <authorList>
            <person name="Ishikawa J."/>
            <person name="Yamashita A."/>
            <person name="Mikami Y."/>
            <person name="Hoshino Y."/>
            <person name="Kurita H."/>
            <person name="Hotta K."/>
            <person name="Shiba T."/>
            <person name="Hattori M."/>
        </authorList>
    </citation>
    <scope>NUCLEOTIDE SEQUENCE [LARGE SCALE GENOMIC DNA]</scope>
    <source>
        <strain evidence="3 4">IFM 10152</strain>
    </source>
</reference>
<dbReference type="STRING" id="247156.NFA_26220"/>
<dbReference type="HOGENOM" id="CLU_114921_0_1_11"/>
<dbReference type="InterPro" id="IPR012349">
    <property type="entry name" value="Split_barrel_FMN-bd"/>
</dbReference>
<dbReference type="KEGG" id="nfa:NFA_26220"/>
<keyword evidence="4" id="KW-1185">Reference proteome</keyword>
<dbReference type="Pfam" id="PF04075">
    <property type="entry name" value="F420H2_quin_red"/>
    <property type="match status" value="1"/>
</dbReference>
<comment type="similarity">
    <text evidence="1">Belongs to the F420H(2)-dependent quinone reductase family.</text>
</comment>
<accession>Q5YWH2</accession>
<protein>
    <recommendedName>
        <fullName evidence="5">Deazaflavin-dependent nitroreductase</fullName>
    </recommendedName>
</protein>
<dbReference type="GO" id="GO:0070967">
    <property type="term" value="F:coenzyme F420 binding"/>
    <property type="evidence" value="ECO:0007669"/>
    <property type="project" value="TreeGrafter"/>
</dbReference>
<dbReference type="PANTHER" id="PTHR39428">
    <property type="entry name" value="F420H(2)-DEPENDENT QUINONE REDUCTASE RV1261C"/>
    <property type="match status" value="1"/>
</dbReference>
<proteinExistence type="inferred from homology"/>
<evidence type="ECO:0000256" key="1">
    <source>
        <dbReference type="ARBA" id="ARBA00008710"/>
    </source>
</evidence>
<dbReference type="GO" id="GO:0016491">
    <property type="term" value="F:oxidoreductase activity"/>
    <property type="evidence" value="ECO:0007669"/>
    <property type="project" value="InterPro"/>
</dbReference>
<comment type="catalytic activity">
    <reaction evidence="2">
        <text>oxidized coenzyme F420-(gamma-L-Glu)(n) + a quinol + H(+) = reduced coenzyme F420-(gamma-L-Glu)(n) + a quinone</text>
        <dbReference type="Rhea" id="RHEA:39663"/>
        <dbReference type="Rhea" id="RHEA-COMP:12939"/>
        <dbReference type="Rhea" id="RHEA-COMP:14378"/>
        <dbReference type="ChEBI" id="CHEBI:15378"/>
        <dbReference type="ChEBI" id="CHEBI:24646"/>
        <dbReference type="ChEBI" id="CHEBI:132124"/>
        <dbReference type="ChEBI" id="CHEBI:133980"/>
        <dbReference type="ChEBI" id="CHEBI:139511"/>
    </reaction>
</comment>
<evidence type="ECO:0000256" key="2">
    <source>
        <dbReference type="ARBA" id="ARBA00049106"/>
    </source>
</evidence>
<evidence type="ECO:0008006" key="5">
    <source>
        <dbReference type="Google" id="ProtNLM"/>
    </source>
</evidence>
<dbReference type="Proteomes" id="UP000006820">
    <property type="component" value="Chromosome"/>
</dbReference>